<dbReference type="Pfam" id="PF00782">
    <property type="entry name" value="DSPc"/>
    <property type="match status" value="1"/>
</dbReference>
<name>A0A8S1KQB1_PARPR</name>
<feature type="domain" description="C2 tensin-type" evidence="6">
    <location>
        <begin position="188"/>
        <end position="311"/>
    </location>
</feature>
<dbReference type="SMART" id="SM00404">
    <property type="entry name" value="PTPc_motif"/>
    <property type="match status" value="1"/>
</dbReference>
<dbReference type="GO" id="GO:0005829">
    <property type="term" value="C:cytosol"/>
    <property type="evidence" value="ECO:0007669"/>
    <property type="project" value="TreeGrafter"/>
</dbReference>
<keyword evidence="8" id="KW-1185">Reference proteome</keyword>
<dbReference type="Proteomes" id="UP000688137">
    <property type="component" value="Unassembled WGS sequence"/>
</dbReference>
<feature type="domain" description="Phosphatase tensin-type" evidence="5">
    <location>
        <begin position="13"/>
        <end position="184"/>
    </location>
</feature>
<dbReference type="InterPro" id="IPR003595">
    <property type="entry name" value="Tyr_Pase_cat"/>
</dbReference>
<dbReference type="AlphaFoldDB" id="A0A8S1KQB1"/>
<comment type="subcellular location">
    <subcellularLocation>
        <location evidence="1">Cell projection</location>
    </subcellularLocation>
</comment>
<dbReference type="InterPro" id="IPR051281">
    <property type="entry name" value="Dual-spec_lipid-protein_phosph"/>
</dbReference>
<dbReference type="OMA" id="MRISFNT"/>
<evidence type="ECO:0000313" key="8">
    <source>
        <dbReference type="Proteomes" id="UP000688137"/>
    </source>
</evidence>
<dbReference type="Pfam" id="PF10409">
    <property type="entry name" value="PTEN_C2"/>
    <property type="match status" value="1"/>
</dbReference>
<evidence type="ECO:0000256" key="3">
    <source>
        <dbReference type="ARBA" id="ARBA00023273"/>
    </source>
</evidence>
<dbReference type="InterPro" id="IPR016130">
    <property type="entry name" value="Tyr_Pase_AS"/>
</dbReference>
<dbReference type="EMBL" id="CAJJDM010000021">
    <property type="protein sequence ID" value="CAD8055372.1"/>
    <property type="molecule type" value="Genomic_DNA"/>
</dbReference>
<evidence type="ECO:0000256" key="2">
    <source>
        <dbReference type="ARBA" id="ARBA00022801"/>
    </source>
</evidence>
<evidence type="ECO:0000259" key="6">
    <source>
        <dbReference type="PROSITE" id="PS51182"/>
    </source>
</evidence>
<proteinExistence type="predicted"/>
<dbReference type="GO" id="GO:0042995">
    <property type="term" value="C:cell projection"/>
    <property type="evidence" value="ECO:0007669"/>
    <property type="project" value="UniProtKB-SubCell"/>
</dbReference>
<dbReference type="InterPro" id="IPR000340">
    <property type="entry name" value="Dual-sp_phosphatase_cat-dom"/>
</dbReference>
<evidence type="ECO:0000259" key="5">
    <source>
        <dbReference type="PROSITE" id="PS51181"/>
    </source>
</evidence>
<dbReference type="PROSITE" id="PS51181">
    <property type="entry name" value="PPASE_TENSIN"/>
    <property type="match status" value="1"/>
</dbReference>
<keyword evidence="2" id="KW-0378">Hydrolase</keyword>
<dbReference type="InterPro" id="IPR014020">
    <property type="entry name" value="Tensin_C2-dom"/>
</dbReference>
<evidence type="ECO:0000256" key="1">
    <source>
        <dbReference type="ARBA" id="ARBA00004316"/>
    </source>
</evidence>
<feature type="domain" description="Tyrosine specific protein phosphatases" evidence="4">
    <location>
        <begin position="97"/>
        <end position="157"/>
    </location>
</feature>
<evidence type="ECO:0008006" key="9">
    <source>
        <dbReference type="Google" id="ProtNLM"/>
    </source>
</evidence>
<dbReference type="SMART" id="SM01326">
    <property type="entry name" value="PTEN_C2"/>
    <property type="match status" value="1"/>
</dbReference>
<protein>
    <recommendedName>
        <fullName evidence="9">Phosphatidylinositol-3,4,5-trisphosphate 3-phosphatase</fullName>
    </recommendedName>
</protein>
<evidence type="ECO:0000313" key="7">
    <source>
        <dbReference type="EMBL" id="CAD8055372.1"/>
    </source>
</evidence>
<dbReference type="PROSITE" id="PS50056">
    <property type="entry name" value="TYR_PHOSPHATASE_2"/>
    <property type="match status" value="1"/>
</dbReference>
<accession>A0A8S1KQB1</accession>
<organism evidence="7 8">
    <name type="scientific">Paramecium primaurelia</name>
    <dbReference type="NCBI Taxonomy" id="5886"/>
    <lineage>
        <taxon>Eukaryota</taxon>
        <taxon>Sar</taxon>
        <taxon>Alveolata</taxon>
        <taxon>Ciliophora</taxon>
        <taxon>Intramacronucleata</taxon>
        <taxon>Oligohymenophorea</taxon>
        <taxon>Peniculida</taxon>
        <taxon>Parameciidae</taxon>
        <taxon>Paramecium</taxon>
    </lineage>
</organism>
<gene>
    <name evidence="7" type="ORF">PPRIM_AZ9-3.1.T0230145</name>
</gene>
<evidence type="ECO:0000259" key="4">
    <source>
        <dbReference type="PROSITE" id="PS50056"/>
    </source>
</evidence>
<dbReference type="InterPro" id="IPR000387">
    <property type="entry name" value="Tyr_Pase_dom"/>
</dbReference>
<dbReference type="CDD" id="cd14497">
    <property type="entry name" value="PTP_PTEN-like"/>
    <property type="match status" value="1"/>
</dbReference>
<dbReference type="InterPro" id="IPR029023">
    <property type="entry name" value="Tensin_phosphatase"/>
</dbReference>
<keyword evidence="3" id="KW-0966">Cell projection</keyword>
<dbReference type="GO" id="GO:0016314">
    <property type="term" value="F:phosphatidylinositol-3,4,5-trisphosphate 3-phosphatase activity"/>
    <property type="evidence" value="ECO:0007669"/>
    <property type="project" value="TreeGrafter"/>
</dbReference>
<comment type="caution">
    <text evidence="7">The sequence shown here is derived from an EMBL/GenBank/DDBJ whole genome shotgun (WGS) entry which is preliminary data.</text>
</comment>
<dbReference type="PROSITE" id="PS00383">
    <property type="entry name" value="TYR_PHOSPHATASE_1"/>
    <property type="match status" value="1"/>
</dbReference>
<reference evidence="7" key="1">
    <citation type="submission" date="2021-01" db="EMBL/GenBank/DDBJ databases">
        <authorList>
            <consortium name="Genoscope - CEA"/>
            <person name="William W."/>
        </authorList>
    </citation>
    <scope>NUCLEOTIDE SEQUENCE</scope>
</reference>
<sequence length="361" mass="42321">MDYIRTIVSGKKKRFISEGYNLDLTYVCDRIIAMAFPADGFESCYRNPIDKVVQFLENRHGNNYLIMNLSSRTYDYSKFKNQVKNYQWNNHHAPQLHLLFNMCKSMQEFFNQKQENVVVVHCLAGKGRTGTLICCYLLYCGMFNSVNDVLQYYEKSRFNDEGLGVNQPCQIRYIEYFNQLLQGEPIYPSLKYLSSIIIEGVPKLNIDDGSKISAKIYQNQQLIKDTQILKIIQENQTNCFIMSPNPIVIHGDILIEFYNSNLVKTKLIMRISFNTSFNTITFTKDQIDPFKIKNDQRIPEKFKIHVCLSEYCNNCDQTTSFHDKCPDCKQTLNQERQNWHQIKEAIKLKGVNILRNFPQNF</sequence>
<dbReference type="PROSITE" id="PS51182">
    <property type="entry name" value="C2_TENSIN"/>
    <property type="match status" value="1"/>
</dbReference>
<dbReference type="PANTHER" id="PTHR12305:SF60">
    <property type="entry name" value="PHOSPHATIDYLINOSITOL 3,4,5-TRISPHOSPHATE 3-PHOSPHATASE TPTE2-RELATED"/>
    <property type="match status" value="1"/>
</dbReference>
<dbReference type="PANTHER" id="PTHR12305">
    <property type="entry name" value="PHOSPHATASE WITH HOMOLOGY TO TENSIN"/>
    <property type="match status" value="1"/>
</dbReference>